<reference evidence="1" key="2">
    <citation type="submission" date="2025-09" db="UniProtKB">
        <authorList>
            <consortium name="Ensembl"/>
        </authorList>
    </citation>
    <scope>IDENTIFICATION</scope>
</reference>
<proteinExistence type="predicted"/>
<protein>
    <submittedName>
        <fullName evidence="1">Uncharacterized protein</fullName>
    </submittedName>
</protein>
<evidence type="ECO:0000313" key="1">
    <source>
        <dbReference type="Ensembl" id="ENSPMGP00000023655.1"/>
    </source>
</evidence>
<accession>A0A3B4B3S8</accession>
<reference evidence="1" key="1">
    <citation type="submission" date="2025-08" db="UniProtKB">
        <authorList>
            <consortium name="Ensembl"/>
        </authorList>
    </citation>
    <scope>IDENTIFICATION</scope>
</reference>
<evidence type="ECO:0000313" key="2">
    <source>
        <dbReference type="Proteomes" id="UP000261520"/>
    </source>
</evidence>
<keyword evidence="2" id="KW-1185">Reference proteome</keyword>
<dbReference type="Ensembl" id="ENSPMGT00000025202.1">
    <property type="protein sequence ID" value="ENSPMGP00000023655.1"/>
    <property type="gene ID" value="ENSPMGG00000019129.1"/>
</dbReference>
<organism evidence="1 2">
    <name type="scientific">Periophthalmus magnuspinnatus</name>
    <dbReference type="NCBI Taxonomy" id="409849"/>
    <lineage>
        <taxon>Eukaryota</taxon>
        <taxon>Metazoa</taxon>
        <taxon>Chordata</taxon>
        <taxon>Craniata</taxon>
        <taxon>Vertebrata</taxon>
        <taxon>Euteleostomi</taxon>
        <taxon>Actinopterygii</taxon>
        <taxon>Neopterygii</taxon>
        <taxon>Teleostei</taxon>
        <taxon>Neoteleostei</taxon>
        <taxon>Acanthomorphata</taxon>
        <taxon>Gobiaria</taxon>
        <taxon>Gobiiformes</taxon>
        <taxon>Gobioidei</taxon>
        <taxon>Gobiidae</taxon>
        <taxon>Oxudercinae</taxon>
        <taxon>Periophthalmus</taxon>
    </lineage>
</organism>
<name>A0A3B4B3S8_9GOBI</name>
<sequence>ISGGKGHTHLYRYRQTHRHTHLYRYRLTHRHTHLYRYRLTHRHTHLYRYRQTHRHTHLYRYRLTHRHTHLYRYREEICTLGFKNRHTRGRFINGKTCVLSPNNVWTERVPGQLHTTRGPTAGLWDAARNPVRSRFPRHVKGFVSEFRSRSGTKSK</sequence>
<dbReference type="AlphaFoldDB" id="A0A3B4B3S8"/>
<dbReference type="Proteomes" id="UP000261520">
    <property type="component" value="Unplaced"/>
</dbReference>